<dbReference type="GO" id="GO:0008233">
    <property type="term" value="F:peptidase activity"/>
    <property type="evidence" value="ECO:0007669"/>
    <property type="project" value="UniProtKB-KW"/>
</dbReference>
<dbReference type="PANTHER" id="PTHR34835:SF90">
    <property type="entry name" value="AMINOTRANSFERASE-LIKE PLANT MOBILE DOMAIN-CONTAINING PROTEIN"/>
    <property type="match status" value="1"/>
</dbReference>
<evidence type="ECO:0000256" key="4">
    <source>
        <dbReference type="SAM" id="MobiDB-lite"/>
    </source>
</evidence>
<dbReference type="AlphaFoldDB" id="A0ABD3D1H4"/>
<evidence type="ECO:0000256" key="1">
    <source>
        <dbReference type="ARBA" id="ARBA00005234"/>
    </source>
</evidence>
<evidence type="ECO:0000313" key="7">
    <source>
        <dbReference type="Proteomes" id="UP001632038"/>
    </source>
</evidence>
<keyword evidence="2" id="KW-0645">Protease</keyword>
<feature type="region of interest" description="Disordered" evidence="4">
    <location>
        <begin position="530"/>
        <end position="570"/>
    </location>
</feature>
<feature type="region of interest" description="Disordered" evidence="4">
    <location>
        <begin position="1"/>
        <end position="65"/>
    </location>
</feature>
<evidence type="ECO:0000313" key="6">
    <source>
        <dbReference type="EMBL" id="KAL3634652.1"/>
    </source>
</evidence>
<dbReference type="PROSITE" id="PS50600">
    <property type="entry name" value="ULP_PROTEASE"/>
    <property type="match status" value="1"/>
</dbReference>
<accession>A0ABD3D1H4</accession>
<protein>
    <recommendedName>
        <fullName evidence="5">Ubiquitin-like protease family profile domain-containing protein</fullName>
    </recommendedName>
</protein>
<feature type="compositionally biased region" description="Basic and acidic residues" evidence="4">
    <location>
        <begin position="549"/>
        <end position="566"/>
    </location>
</feature>
<dbReference type="Gene3D" id="3.40.395.10">
    <property type="entry name" value="Adenoviral Proteinase, Chain A"/>
    <property type="match status" value="1"/>
</dbReference>
<feature type="compositionally biased region" description="Basic residues" evidence="4">
    <location>
        <begin position="703"/>
        <end position="716"/>
    </location>
</feature>
<name>A0ABD3D1H4_9LAMI</name>
<gene>
    <name evidence="6" type="ORF">CASFOL_021706</name>
</gene>
<sequence length="1111" mass="123760">MVAPGKKKSSAPGKKKSSTRDGETSNSSNPTFEAQPKSVKISESQRAVNEPIVVPPSTGAEQRGNLTLNVKVDPDSLPSLKSRNSGAALFNALRRFNDAQRNAVRDIGFDVLFRLDAPKELPTKLCYWLLNNFDPRTCDIVLNDGNRLHVDAEDVNIVLGLPNGQRTIERRTRVQTNDFVQEFRERFRGPEGDVPLSVTPTKVIESMLNEADGGLWFKRLFLIAMTSNLVESATNGYVSTLTIPNFEDVNIARGLNWGEYVVRCLVEHAVIWHKNRDNHFTGPILFLLGLYVDRVVVLTRDFERTLPTLESWTVQRLRKREKKELDHGGFGNGHVSERYVVINLEEEEPIEAPDVYAAPNIGAAQSSRAVPDAAKNVDASEFPELSQSGMDCNNFGISFLRQAKLVAEAVKGIVSMVQTAPLNMFENTQFQRVVEITEQLLGCKIARPTVDLMPDNDNVWNTQADDAYWSHPEVEAYVSSILNTMPKREDIQSADNDYPDYGLGLTQDLQQIGATKREKTSNLTKATVPAKQVASVGGPKDTNAGVQTSKKDKVVDADSDVGKSSEHTVSPPQYESFYEMALRQLAARKVAKSHEVATISGDKQQCEEARKGKNVVVPDEKVTDEQAAGVGGVEKLNPGIEKALNVTVIGAKAQQRKRSKCMPETVDDFSAGVGNFYEDARKRIAAKKAAEGGAEDGAEKTLVKKPRSNRAVKSKTSKPLSTEKGTEKSTEDEGKSAEDPLENSAPAPTACLVKAIDKGKQPIAAADAKIGGGIQHKLDIVLRPKLGCEVDTLGKRKRSDPKKTEAEKSPYQQRAIDASHIIDKMDRALCYWVMNNKEIEKTHVVFATNDCSIMRDNMLSMANERYIDACIIDVWSKILNKAESKRAPSSPYRFFASTQTTSLCIVNLPEDLTKEQGDQQFYDNLKSEIDPANGVDFEKIELFFFPIIQSDHFYVICINMKWKRVEIIDNSDALDNDPIEAKYQHVPATLVELFLKFLVSNGLKHKAAWKKINYIRLAMPWRDDTNKVDCGVFAMRHMETYMGETVRSWRCGLAKDKPKMLKYMRVKYCAAILGSDINILRDQVLAASKEYYELKSKAEVVGVDELLTVYE</sequence>
<evidence type="ECO:0000256" key="2">
    <source>
        <dbReference type="ARBA" id="ARBA00022670"/>
    </source>
</evidence>
<feature type="domain" description="Ubiquitin-like protease family profile" evidence="5">
    <location>
        <begin position="844"/>
        <end position="1041"/>
    </location>
</feature>
<organism evidence="6 7">
    <name type="scientific">Castilleja foliolosa</name>
    <dbReference type="NCBI Taxonomy" id="1961234"/>
    <lineage>
        <taxon>Eukaryota</taxon>
        <taxon>Viridiplantae</taxon>
        <taxon>Streptophyta</taxon>
        <taxon>Embryophyta</taxon>
        <taxon>Tracheophyta</taxon>
        <taxon>Spermatophyta</taxon>
        <taxon>Magnoliopsida</taxon>
        <taxon>eudicotyledons</taxon>
        <taxon>Gunneridae</taxon>
        <taxon>Pentapetalae</taxon>
        <taxon>asterids</taxon>
        <taxon>lamiids</taxon>
        <taxon>Lamiales</taxon>
        <taxon>Orobanchaceae</taxon>
        <taxon>Pedicularideae</taxon>
        <taxon>Castillejinae</taxon>
        <taxon>Castilleja</taxon>
    </lineage>
</organism>
<keyword evidence="3" id="KW-0378">Hydrolase</keyword>
<reference evidence="7" key="1">
    <citation type="journal article" date="2024" name="IScience">
        <title>Strigolactones Initiate the Formation of Haustorium-like Structures in Castilleja.</title>
        <authorList>
            <person name="Buerger M."/>
            <person name="Peterson D."/>
            <person name="Chory J."/>
        </authorList>
    </citation>
    <scope>NUCLEOTIDE SEQUENCE [LARGE SCALE GENOMIC DNA]</scope>
</reference>
<dbReference type="InterPro" id="IPR038765">
    <property type="entry name" value="Papain-like_cys_pep_sf"/>
</dbReference>
<evidence type="ECO:0000259" key="5">
    <source>
        <dbReference type="PROSITE" id="PS50600"/>
    </source>
</evidence>
<dbReference type="PANTHER" id="PTHR34835">
    <property type="entry name" value="OS07G0283600 PROTEIN-RELATED"/>
    <property type="match status" value="1"/>
</dbReference>
<proteinExistence type="inferred from homology"/>
<comment type="caution">
    <text evidence="6">The sequence shown here is derived from an EMBL/GenBank/DDBJ whole genome shotgun (WGS) entry which is preliminary data.</text>
</comment>
<evidence type="ECO:0000256" key="3">
    <source>
        <dbReference type="ARBA" id="ARBA00022801"/>
    </source>
</evidence>
<feature type="compositionally biased region" description="Basic and acidic residues" evidence="4">
    <location>
        <begin position="724"/>
        <end position="738"/>
    </location>
</feature>
<feature type="region of interest" description="Disordered" evidence="4">
    <location>
        <begin position="688"/>
        <end position="746"/>
    </location>
</feature>
<dbReference type="GO" id="GO:0006508">
    <property type="term" value="P:proteolysis"/>
    <property type="evidence" value="ECO:0007669"/>
    <property type="project" value="UniProtKB-KW"/>
</dbReference>
<dbReference type="Proteomes" id="UP001632038">
    <property type="component" value="Unassembled WGS sequence"/>
</dbReference>
<dbReference type="SUPFAM" id="SSF54001">
    <property type="entry name" value="Cysteine proteinases"/>
    <property type="match status" value="1"/>
</dbReference>
<feature type="compositionally biased region" description="Basic residues" evidence="4">
    <location>
        <begin position="1"/>
        <end position="17"/>
    </location>
</feature>
<dbReference type="InterPro" id="IPR003653">
    <property type="entry name" value="Peptidase_C48_C"/>
</dbReference>
<keyword evidence="7" id="KW-1185">Reference proteome</keyword>
<comment type="similarity">
    <text evidence="1">Belongs to the peptidase C48 family.</text>
</comment>
<dbReference type="Pfam" id="PF02902">
    <property type="entry name" value="Peptidase_C48"/>
    <property type="match status" value="1"/>
</dbReference>
<feature type="region of interest" description="Disordered" evidence="4">
    <location>
        <begin position="792"/>
        <end position="812"/>
    </location>
</feature>
<dbReference type="EMBL" id="JAVIJP010000028">
    <property type="protein sequence ID" value="KAL3634652.1"/>
    <property type="molecule type" value="Genomic_DNA"/>
</dbReference>